<accession>A0A550CUR5</accession>
<dbReference type="OrthoDB" id="25571at2759"/>
<feature type="compositionally biased region" description="Basic and acidic residues" evidence="1">
    <location>
        <begin position="415"/>
        <end position="424"/>
    </location>
</feature>
<evidence type="ECO:0000256" key="1">
    <source>
        <dbReference type="SAM" id="MobiDB-lite"/>
    </source>
</evidence>
<proteinExistence type="predicted"/>
<reference evidence="2 3" key="1">
    <citation type="journal article" date="2019" name="New Phytol.">
        <title>Comparative genomics reveals unique wood-decay strategies and fruiting body development in the Schizophyllaceae.</title>
        <authorList>
            <person name="Almasi E."/>
            <person name="Sahu N."/>
            <person name="Krizsan K."/>
            <person name="Balint B."/>
            <person name="Kovacs G.M."/>
            <person name="Kiss B."/>
            <person name="Cseklye J."/>
            <person name="Drula E."/>
            <person name="Henrissat B."/>
            <person name="Nagy I."/>
            <person name="Chovatia M."/>
            <person name="Adam C."/>
            <person name="LaButti K."/>
            <person name="Lipzen A."/>
            <person name="Riley R."/>
            <person name="Grigoriev I.V."/>
            <person name="Nagy L.G."/>
        </authorList>
    </citation>
    <scope>NUCLEOTIDE SEQUENCE [LARGE SCALE GENOMIC DNA]</scope>
    <source>
        <strain evidence="2 3">NL-1724</strain>
    </source>
</reference>
<dbReference type="EMBL" id="VDMD01000002">
    <property type="protein sequence ID" value="TRM68527.1"/>
    <property type="molecule type" value="Genomic_DNA"/>
</dbReference>
<sequence length="613" mass="66340">MDPSSLYYENSIPQDVCELTEEELNAFFDDAPPAPTSRSPAKRFDRAVVENVAEERVNGATTTKSSSSESTIKAAVASPSKGAQRAPVTPTKGPMNGAASSRVRGSPGMVTPSKAHFPGSAANTPSKTQTFASQQSPPKPSQYFGEGSVMGMRRVTIRQLQNAKRDYGSSLKGVYTLQDDYRFITATVVATVKKITPDKTGQSLYFDYLLSDCTGEMPARLFTKDPAFKDLPDMSKDTGYPAGLPLQYVRVVTKLNEHRSRKTMEPVSLRPANQKFEPYAHQFGCMFDTICHSKATKPENEESGSAVPSDSAVNSDPAVKLDSVVKLESAVQSGSQSFSIKAVEALSASSSSSGTSSYVSVNGLTSTSSGTESFDMVEEASPIGPEFGDEVSAISLAKRPYPPLDFSISTHLAATKDDNGKERAQPFTPNAQARSAPVTPVRATPDPRRTPQRTKDTIKFTPKAQAAAPRTPRTPVDASRRRSGRKSKSHVQESTPKTRGQYSELTTDQRNIILCIQTTFNNTPRGQEWVGVWAGDIGPYVVAKEVMGTRSMMLNGAGIAAPTGARWEEISKDLDTLLELGYIETTIDESHFDCVDHLVGQSYTNMLADLTFD</sequence>
<evidence type="ECO:0000313" key="2">
    <source>
        <dbReference type="EMBL" id="TRM68527.1"/>
    </source>
</evidence>
<gene>
    <name evidence="2" type="ORF">BD626DRAFT_481991</name>
</gene>
<dbReference type="InterPro" id="IPR012340">
    <property type="entry name" value="NA-bd_OB-fold"/>
</dbReference>
<organism evidence="2 3">
    <name type="scientific">Schizophyllum amplum</name>
    <dbReference type="NCBI Taxonomy" id="97359"/>
    <lineage>
        <taxon>Eukaryota</taxon>
        <taxon>Fungi</taxon>
        <taxon>Dikarya</taxon>
        <taxon>Basidiomycota</taxon>
        <taxon>Agaricomycotina</taxon>
        <taxon>Agaricomycetes</taxon>
        <taxon>Agaricomycetidae</taxon>
        <taxon>Agaricales</taxon>
        <taxon>Schizophyllaceae</taxon>
        <taxon>Schizophyllum</taxon>
    </lineage>
</organism>
<feature type="compositionally biased region" description="Basic and acidic residues" evidence="1">
    <location>
        <begin position="445"/>
        <end position="458"/>
    </location>
</feature>
<dbReference type="AlphaFoldDB" id="A0A550CUR5"/>
<feature type="compositionally biased region" description="Low complexity" evidence="1">
    <location>
        <begin position="461"/>
        <end position="475"/>
    </location>
</feature>
<feature type="compositionally biased region" description="Polar residues" evidence="1">
    <location>
        <begin position="492"/>
        <end position="502"/>
    </location>
</feature>
<feature type="compositionally biased region" description="Low complexity" evidence="1">
    <location>
        <begin position="61"/>
        <end position="71"/>
    </location>
</feature>
<feature type="region of interest" description="Disordered" evidence="1">
    <location>
        <begin position="415"/>
        <end position="502"/>
    </location>
</feature>
<name>A0A550CUR5_9AGAR</name>
<keyword evidence="3" id="KW-1185">Reference proteome</keyword>
<dbReference type="Proteomes" id="UP000320762">
    <property type="component" value="Unassembled WGS sequence"/>
</dbReference>
<evidence type="ECO:0000313" key="3">
    <source>
        <dbReference type="Proteomes" id="UP000320762"/>
    </source>
</evidence>
<feature type="compositionally biased region" description="Polar residues" evidence="1">
    <location>
        <begin position="121"/>
        <end position="136"/>
    </location>
</feature>
<dbReference type="Gene3D" id="2.40.50.140">
    <property type="entry name" value="Nucleic acid-binding proteins"/>
    <property type="match status" value="1"/>
</dbReference>
<feature type="region of interest" description="Disordered" evidence="1">
    <location>
        <begin position="54"/>
        <end position="147"/>
    </location>
</feature>
<protein>
    <submittedName>
        <fullName evidence="2">Uncharacterized protein</fullName>
    </submittedName>
</protein>
<comment type="caution">
    <text evidence="2">The sequence shown here is derived from an EMBL/GenBank/DDBJ whole genome shotgun (WGS) entry which is preliminary data.</text>
</comment>